<dbReference type="GO" id="GO:0005694">
    <property type="term" value="C:chromosome"/>
    <property type="evidence" value="ECO:0007669"/>
    <property type="project" value="TreeGrafter"/>
</dbReference>
<dbReference type="GO" id="GO:0043138">
    <property type="term" value="F:3'-5' DNA helicase activity"/>
    <property type="evidence" value="ECO:0007669"/>
    <property type="project" value="UniProtKB-EC"/>
</dbReference>
<gene>
    <name evidence="8" type="ORF">RSOLAG22IIIB_11431</name>
</gene>
<evidence type="ECO:0000259" key="7">
    <source>
        <dbReference type="PROSITE" id="PS51194"/>
    </source>
</evidence>
<evidence type="ECO:0000256" key="3">
    <source>
        <dbReference type="ARBA" id="ARBA00023235"/>
    </source>
</evidence>
<dbReference type="GO" id="GO:0009378">
    <property type="term" value="F:four-way junction helicase activity"/>
    <property type="evidence" value="ECO:0007669"/>
    <property type="project" value="TreeGrafter"/>
</dbReference>
<protein>
    <recommendedName>
        <fullName evidence="5">DNA 3'-5' helicase</fullName>
        <ecNumber evidence="5">5.6.2.4</ecNumber>
    </recommendedName>
</protein>
<keyword evidence="9" id="KW-1185">Reference proteome</keyword>
<accession>A0A0K6G8M3</accession>
<evidence type="ECO:0000256" key="2">
    <source>
        <dbReference type="ARBA" id="ARBA00023125"/>
    </source>
</evidence>
<dbReference type="Pfam" id="PF00271">
    <property type="entry name" value="Helicase_C"/>
    <property type="match status" value="1"/>
</dbReference>
<dbReference type="EC" id="5.6.2.4" evidence="5"/>
<keyword evidence="2" id="KW-0238">DNA-binding</keyword>
<dbReference type="PROSITE" id="PS51194">
    <property type="entry name" value="HELICASE_CTER"/>
    <property type="match status" value="1"/>
</dbReference>
<dbReference type="AlphaFoldDB" id="A0A0K6G8M3"/>
<name>A0A0K6G8M3_9AGAM</name>
<dbReference type="CDD" id="cd22265">
    <property type="entry name" value="UDM1_RNF168"/>
    <property type="match status" value="1"/>
</dbReference>
<reference evidence="8 9" key="1">
    <citation type="submission" date="2015-07" db="EMBL/GenBank/DDBJ databases">
        <authorList>
            <person name="Noorani M."/>
        </authorList>
    </citation>
    <scope>NUCLEOTIDE SEQUENCE [LARGE SCALE GENOMIC DNA]</scope>
    <source>
        <strain evidence="8">BBA 69670</strain>
    </source>
</reference>
<proteinExistence type="inferred from homology"/>
<feature type="compositionally biased region" description="Basic and acidic residues" evidence="6">
    <location>
        <begin position="643"/>
        <end position="654"/>
    </location>
</feature>
<dbReference type="GO" id="GO:0005737">
    <property type="term" value="C:cytoplasm"/>
    <property type="evidence" value="ECO:0007669"/>
    <property type="project" value="TreeGrafter"/>
</dbReference>
<dbReference type="Proteomes" id="UP000044841">
    <property type="component" value="Unassembled WGS sequence"/>
</dbReference>
<evidence type="ECO:0000313" key="9">
    <source>
        <dbReference type="Proteomes" id="UP000044841"/>
    </source>
</evidence>
<dbReference type="PANTHER" id="PTHR13710">
    <property type="entry name" value="DNA HELICASE RECQ FAMILY MEMBER"/>
    <property type="match status" value="1"/>
</dbReference>
<organism evidence="8 9">
    <name type="scientific">Rhizoctonia solani</name>
    <dbReference type="NCBI Taxonomy" id="456999"/>
    <lineage>
        <taxon>Eukaryota</taxon>
        <taxon>Fungi</taxon>
        <taxon>Dikarya</taxon>
        <taxon>Basidiomycota</taxon>
        <taxon>Agaricomycotina</taxon>
        <taxon>Agaricomycetes</taxon>
        <taxon>Cantharellales</taxon>
        <taxon>Ceratobasidiaceae</taxon>
        <taxon>Rhizoctonia</taxon>
    </lineage>
</organism>
<dbReference type="EMBL" id="CYGV01001483">
    <property type="protein sequence ID" value="CUA74719.1"/>
    <property type="molecule type" value="Genomic_DNA"/>
</dbReference>
<feature type="compositionally biased region" description="Low complexity" evidence="6">
    <location>
        <begin position="521"/>
        <end position="534"/>
    </location>
</feature>
<feature type="region of interest" description="Disordered" evidence="6">
    <location>
        <begin position="185"/>
        <end position="207"/>
    </location>
</feature>
<feature type="compositionally biased region" description="Polar residues" evidence="6">
    <location>
        <begin position="601"/>
        <end position="620"/>
    </location>
</feature>
<feature type="region of interest" description="Disordered" evidence="6">
    <location>
        <begin position="582"/>
        <end position="654"/>
    </location>
</feature>
<dbReference type="InterPro" id="IPR001650">
    <property type="entry name" value="Helicase_C-like"/>
</dbReference>
<dbReference type="GO" id="GO:0000724">
    <property type="term" value="P:double-strand break repair via homologous recombination"/>
    <property type="evidence" value="ECO:0007669"/>
    <property type="project" value="TreeGrafter"/>
</dbReference>
<feature type="region of interest" description="Disordered" evidence="6">
    <location>
        <begin position="438"/>
        <end position="542"/>
    </location>
</feature>
<dbReference type="GO" id="GO:0003677">
    <property type="term" value="F:DNA binding"/>
    <property type="evidence" value="ECO:0007669"/>
    <property type="project" value="UniProtKB-KW"/>
</dbReference>
<feature type="domain" description="Helicase C-terminal" evidence="7">
    <location>
        <begin position="50"/>
        <end position="206"/>
    </location>
</feature>
<keyword evidence="3" id="KW-0413">Isomerase</keyword>
<feature type="compositionally biased region" description="Basic and acidic residues" evidence="6">
    <location>
        <begin position="185"/>
        <end position="196"/>
    </location>
</feature>
<feature type="compositionally biased region" description="Basic and acidic residues" evidence="6">
    <location>
        <begin position="438"/>
        <end position="447"/>
    </location>
</feature>
<evidence type="ECO:0000256" key="1">
    <source>
        <dbReference type="ARBA" id="ARBA00005446"/>
    </source>
</evidence>
<dbReference type="SUPFAM" id="SSF52540">
    <property type="entry name" value="P-loop containing nucleoside triphosphate hydrolases"/>
    <property type="match status" value="1"/>
</dbReference>
<dbReference type="PANTHER" id="PTHR13710:SF105">
    <property type="entry name" value="ATP-DEPENDENT DNA HELICASE Q1"/>
    <property type="match status" value="1"/>
</dbReference>
<comment type="catalytic activity">
    <reaction evidence="4">
        <text>Couples ATP hydrolysis with the unwinding of duplex DNA by translocating in the 3'-5' direction.</text>
        <dbReference type="EC" id="5.6.2.4"/>
    </reaction>
</comment>
<comment type="similarity">
    <text evidence="1">Belongs to the helicase family. RecQ subfamily.</text>
</comment>
<feature type="compositionally biased region" description="Basic and acidic residues" evidence="6">
    <location>
        <begin position="493"/>
        <end position="503"/>
    </location>
</feature>
<dbReference type="Gene3D" id="3.40.50.300">
    <property type="entry name" value="P-loop containing nucleotide triphosphate hydrolases"/>
    <property type="match status" value="1"/>
</dbReference>
<evidence type="ECO:0000256" key="6">
    <source>
        <dbReference type="SAM" id="MobiDB-lite"/>
    </source>
</evidence>
<feature type="compositionally biased region" description="Polar residues" evidence="6">
    <location>
        <begin position="197"/>
        <end position="207"/>
    </location>
</feature>
<evidence type="ECO:0000313" key="8">
    <source>
        <dbReference type="EMBL" id="CUA74719.1"/>
    </source>
</evidence>
<evidence type="ECO:0000256" key="5">
    <source>
        <dbReference type="ARBA" id="ARBA00034808"/>
    </source>
</evidence>
<sequence length="654" mass="73632">MAATATANEATRKEIKKQLCFGCDFYYINLGNHHPNLAYLVHWLKHAAASADEILEYFPQKDSIPGVTLIFVDSQQLGHSILQILRQHLNPEIQHQVEIYHSTRGEWDKAVIPYGFEKVNGYIVLICTEALTMGMDFCKVTQVFQFLACSDMETGIQRGGQGGRDPEVECDVVFMIQDSLFNDSKEGQKRVAKEEQQSPTKLASSRTAVSVKGKAKSSAKTYSDSICQFINAPGCLVEAIDKEFGNPPRGEEKCLCQYHKQLWGEPSLQEQMRAIKLELEKESKDNNTAGVVEAETGRENSEVPEEDINTGTSSLTELKMRTKVKAKPYKNALESWLDAKYDSDECRRWNVCKHWLLPDKVLEQLSKDPGITTTDHLNTLKPLWDYCCKWGAEVLDVLQEVTNRLDAERVAQEEEKRHAQEEKQCKAEELKRQAELKRQEKLKRQQMEDEQLQQSLPQPNTPIALLDLPPTLDLDVEPRPMKRTRLPNLPKDATQEQKDDQRKLMAANKRAKERESLSGNASTSTSVSAQVSVAGPSNLETPPALDRIAKEEITDNSEQLFALENRVELHITLPVSYPAAPATPHTPVPLPRFASEPQKPGTAQNQYPTPWSMSANSPSFSVGAYVDHSPSEAPRRRRPKPRPKPDDKDSPTVP</sequence>
<evidence type="ECO:0000256" key="4">
    <source>
        <dbReference type="ARBA" id="ARBA00034617"/>
    </source>
</evidence>
<dbReference type="InterPro" id="IPR027417">
    <property type="entry name" value="P-loop_NTPase"/>
</dbReference>